<evidence type="ECO:0000256" key="1">
    <source>
        <dbReference type="ARBA" id="ARBA00001966"/>
    </source>
</evidence>
<dbReference type="InterPro" id="IPR007197">
    <property type="entry name" value="rSAM"/>
</dbReference>
<dbReference type="OrthoDB" id="9782387at2"/>
<evidence type="ECO:0000256" key="2">
    <source>
        <dbReference type="ARBA" id="ARBA00022485"/>
    </source>
</evidence>
<dbReference type="SFLD" id="SFLDS00029">
    <property type="entry name" value="Radical_SAM"/>
    <property type="match status" value="1"/>
</dbReference>
<comment type="cofactor">
    <cofactor evidence="1">
        <name>[4Fe-4S] cluster</name>
        <dbReference type="ChEBI" id="CHEBI:49883"/>
    </cofactor>
</comment>
<dbReference type="GO" id="GO:0051539">
    <property type="term" value="F:4 iron, 4 sulfur cluster binding"/>
    <property type="evidence" value="ECO:0007669"/>
    <property type="project" value="UniProtKB-KW"/>
</dbReference>
<keyword evidence="3" id="KW-0949">S-adenosyl-L-methionine</keyword>
<keyword evidence="5" id="KW-0408">Iron</keyword>
<feature type="domain" description="Radical SAM core" evidence="7">
    <location>
        <begin position="86"/>
        <end position="310"/>
    </location>
</feature>
<evidence type="ECO:0000313" key="8">
    <source>
        <dbReference type="EMBL" id="RCX26334.1"/>
    </source>
</evidence>
<dbReference type="PROSITE" id="PS01305">
    <property type="entry name" value="MOAA_NIFB_PQQE"/>
    <property type="match status" value="1"/>
</dbReference>
<dbReference type="SFLD" id="SFLDG01386">
    <property type="entry name" value="main_SPASM_domain-containing"/>
    <property type="match status" value="1"/>
</dbReference>
<dbReference type="SUPFAM" id="SSF102114">
    <property type="entry name" value="Radical SAM enzymes"/>
    <property type="match status" value="1"/>
</dbReference>
<dbReference type="RefSeq" id="WP_114280754.1">
    <property type="nucleotide sequence ID" value="NZ_QPJY01000010.1"/>
</dbReference>
<keyword evidence="6" id="KW-0411">Iron-sulfur</keyword>
<dbReference type="Gene3D" id="3.20.20.70">
    <property type="entry name" value="Aldolase class I"/>
    <property type="match status" value="1"/>
</dbReference>
<sequence length="489" mass="55100">MQETLPRAGDFHAFEHEGRWYLFLTLPVAVFAIDAGTGKVLARREAGIEPADEAERERLAAAGRFIAEYIRRAPPAKPLRAPADITDKVAGLYLFVCQDCNLRCSYCYGDEGEYGNRCNMSEETLEQTFATFYGERDGKHFLTFFGGEPLMNFPLMRRTAELCGEHRERGRADVSLGIVTNGTIYNEKIREFFRDHIDNVTFSLDGPPEINDAQRLSKSGHSVHAAAERNIRRLTGDGRFNWAFRSIVTSRSYDRVEEIFDHLDAFGSGGIGLVDVDVPPGHPLHVDDAQYREFLAQIVEVNRKGLKSFLEGDQAVAFEYPFYILFYLISRSHALYHCNAGSNLLAVTAEGDVYPCHRFVGEESFRMGSVADPELTRRPRYQQLRQRFIDLTVDDRPACRDCWARYLCGGACVKHAWSQHGDLAAPVERHCLYIRTVVEALLPELAAVMADPARRDALKERLAGAISHRYGTTTWPEASGAESDAHHPR</sequence>
<dbReference type="Pfam" id="PF13186">
    <property type="entry name" value="SPASM"/>
    <property type="match status" value="1"/>
</dbReference>
<gene>
    <name evidence="8" type="ORF">DFQ59_11044</name>
</gene>
<keyword evidence="9" id="KW-1185">Reference proteome</keyword>
<evidence type="ECO:0000259" key="7">
    <source>
        <dbReference type="PROSITE" id="PS51918"/>
    </source>
</evidence>
<dbReference type="InterPro" id="IPR023885">
    <property type="entry name" value="4Fe4S-binding_SPASM_dom"/>
</dbReference>
<dbReference type="PROSITE" id="PS51918">
    <property type="entry name" value="RADICAL_SAM"/>
    <property type="match status" value="1"/>
</dbReference>
<dbReference type="NCBIfam" id="TIGR04085">
    <property type="entry name" value="rSAM_more_4Fe4S"/>
    <property type="match status" value="1"/>
</dbReference>
<comment type="caution">
    <text evidence="8">The sequence shown here is derived from an EMBL/GenBank/DDBJ whole genome shotgun (WGS) entry which is preliminary data.</text>
</comment>
<dbReference type="PANTHER" id="PTHR43273">
    <property type="entry name" value="ANAEROBIC SULFATASE-MATURATING ENZYME HOMOLOG ASLB-RELATED"/>
    <property type="match status" value="1"/>
</dbReference>
<dbReference type="CDD" id="cd01335">
    <property type="entry name" value="Radical_SAM"/>
    <property type="match status" value="1"/>
</dbReference>
<dbReference type="InterPro" id="IPR013785">
    <property type="entry name" value="Aldolase_TIM"/>
</dbReference>
<evidence type="ECO:0000256" key="5">
    <source>
        <dbReference type="ARBA" id="ARBA00023004"/>
    </source>
</evidence>
<dbReference type="GO" id="GO:0016491">
    <property type="term" value="F:oxidoreductase activity"/>
    <property type="evidence" value="ECO:0007669"/>
    <property type="project" value="InterPro"/>
</dbReference>
<dbReference type="Proteomes" id="UP000252707">
    <property type="component" value="Unassembled WGS sequence"/>
</dbReference>
<dbReference type="InterPro" id="IPR023867">
    <property type="entry name" value="Sulphatase_maturase_rSAM"/>
</dbReference>
<evidence type="ECO:0000256" key="4">
    <source>
        <dbReference type="ARBA" id="ARBA00022723"/>
    </source>
</evidence>
<keyword evidence="4" id="KW-0479">Metal-binding</keyword>
<organism evidence="8 9">
    <name type="scientific">Thioalbus denitrificans</name>
    <dbReference type="NCBI Taxonomy" id="547122"/>
    <lineage>
        <taxon>Bacteria</taxon>
        <taxon>Pseudomonadati</taxon>
        <taxon>Pseudomonadota</taxon>
        <taxon>Gammaproteobacteria</taxon>
        <taxon>Chromatiales</taxon>
        <taxon>Ectothiorhodospiraceae</taxon>
        <taxon>Thioalbus</taxon>
    </lineage>
</organism>
<keyword evidence="2" id="KW-0004">4Fe-4S</keyword>
<dbReference type="AlphaFoldDB" id="A0A369C382"/>
<name>A0A369C382_9GAMM</name>
<dbReference type="EMBL" id="QPJY01000010">
    <property type="protein sequence ID" value="RCX26334.1"/>
    <property type="molecule type" value="Genomic_DNA"/>
</dbReference>
<accession>A0A369C382</accession>
<proteinExistence type="predicted"/>
<dbReference type="SFLD" id="SFLDG01067">
    <property type="entry name" value="SPASM/twitch_domain_containing"/>
    <property type="match status" value="1"/>
</dbReference>
<evidence type="ECO:0000256" key="3">
    <source>
        <dbReference type="ARBA" id="ARBA00022691"/>
    </source>
</evidence>
<dbReference type="PANTHER" id="PTHR43273:SF8">
    <property type="entry name" value="RADICAL SAM DOMAIN PROTEIN"/>
    <property type="match status" value="1"/>
</dbReference>
<dbReference type="SFLD" id="SFLDG01384">
    <property type="entry name" value="thioether_bond_formation_requi"/>
    <property type="match status" value="1"/>
</dbReference>
<evidence type="ECO:0000313" key="9">
    <source>
        <dbReference type="Proteomes" id="UP000252707"/>
    </source>
</evidence>
<dbReference type="GO" id="GO:0046872">
    <property type="term" value="F:metal ion binding"/>
    <property type="evidence" value="ECO:0007669"/>
    <property type="project" value="UniProtKB-KW"/>
</dbReference>
<dbReference type="Pfam" id="PF04055">
    <property type="entry name" value="Radical_SAM"/>
    <property type="match status" value="1"/>
</dbReference>
<dbReference type="InterPro" id="IPR000385">
    <property type="entry name" value="MoaA_NifB_PqqE_Fe-S-bd_CS"/>
</dbReference>
<reference evidence="8 9" key="1">
    <citation type="submission" date="2018-07" db="EMBL/GenBank/DDBJ databases">
        <title>Genomic Encyclopedia of Type Strains, Phase IV (KMG-IV): sequencing the most valuable type-strain genomes for metagenomic binning, comparative biology and taxonomic classification.</title>
        <authorList>
            <person name="Goeker M."/>
        </authorList>
    </citation>
    <scope>NUCLEOTIDE SEQUENCE [LARGE SCALE GENOMIC DNA]</scope>
    <source>
        <strain evidence="8 9">DSM 26407</strain>
    </source>
</reference>
<protein>
    <recommendedName>
        <fullName evidence="7">Radical SAM core domain-containing protein</fullName>
    </recommendedName>
</protein>
<evidence type="ECO:0000256" key="6">
    <source>
        <dbReference type="ARBA" id="ARBA00023014"/>
    </source>
</evidence>
<dbReference type="InterPro" id="IPR058240">
    <property type="entry name" value="rSAM_sf"/>
</dbReference>